<dbReference type="Gene3D" id="3.90.1750.10">
    <property type="entry name" value="Hect, E3 ligase catalytic domains"/>
    <property type="match status" value="1"/>
</dbReference>
<dbReference type="InterPro" id="IPR001876">
    <property type="entry name" value="Znf_RanBP2"/>
</dbReference>
<sequence>MSYDDGKMPIALVLQVALGLACLYVAWCILRHCCCLPTQAALLEQDFLGNFADGLERQNLDDPNAVRWACPICAFENQLRTMHCVLCDATKDTVPTAALSLRQQSAMRRKQWARTLSPAGVLQWSSSESMHGQYVITYDALAATVAWTPLASLSPDVAPAFGETLALWQWRHLLALQDASFTTKVAALCTVLSHTSRPATKLNVYRDLAFESIDMLLQIPHASLCSTTSITMLGESGVDAGGLQREWYSLVLAAILAPSRGLFCINHKDDGAYMIDPTTSLDAANLSAFRAVGRLLARALLEGQVLPQPLCVPLLKALVGAPLSVADIAFLDPVTASSLHYVATASSVDDLCLDFTVSTGTDKDLVALVQNGHDMPVTLANRSAYVDCMVQYLLFDRIAQPLASLLRGFNEVMPPDVLLSFDYQELGLLLFGTAADIDVSEWERCTKMALAHAATETAQWFWALVREMTPTQRRHLLQFTTGSSRVPIQGFPGLTSFDGRLCPFTVEAIRYTRGVYPRAHACFNRIDLPLYPTKDLMREGLCALAQLEYAEFTIV</sequence>
<keyword evidence="8" id="KW-0862">Zinc</keyword>
<dbReference type="PROSITE" id="PS50237">
    <property type="entry name" value="HECT"/>
    <property type="match status" value="1"/>
</dbReference>
<evidence type="ECO:0000259" key="11">
    <source>
        <dbReference type="PROSITE" id="PS50199"/>
    </source>
</evidence>
<dbReference type="Pfam" id="PF00632">
    <property type="entry name" value="HECT"/>
    <property type="match status" value="1"/>
</dbReference>
<keyword evidence="14" id="KW-1185">Reference proteome</keyword>
<feature type="active site" description="Glycyl thioester intermediate" evidence="9">
    <location>
        <position position="522"/>
    </location>
</feature>
<dbReference type="PROSITE" id="PS01358">
    <property type="entry name" value="ZF_RANBP2_1"/>
    <property type="match status" value="1"/>
</dbReference>
<dbReference type="InParanoid" id="T0Q1W7"/>
<dbReference type="VEuPathDB" id="FungiDB:SDRG_14817"/>
<dbReference type="GeneID" id="19955544"/>
<keyword evidence="6 10" id="KW-0863">Zinc-finger</keyword>
<organism evidence="13 14">
    <name type="scientific">Saprolegnia diclina (strain VS20)</name>
    <dbReference type="NCBI Taxonomy" id="1156394"/>
    <lineage>
        <taxon>Eukaryota</taxon>
        <taxon>Sar</taxon>
        <taxon>Stramenopiles</taxon>
        <taxon>Oomycota</taxon>
        <taxon>Saprolegniomycetes</taxon>
        <taxon>Saprolegniales</taxon>
        <taxon>Saprolegniaceae</taxon>
        <taxon>Saprolegnia</taxon>
    </lineage>
</organism>
<dbReference type="FunFam" id="3.30.2410.10:FF:000009">
    <property type="entry name" value="Probable E3 ubiquitin-protein ligase HECTD2"/>
    <property type="match status" value="1"/>
</dbReference>
<feature type="domain" description="HECT" evidence="12">
    <location>
        <begin position="230"/>
        <end position="555"/>
    </location>
</feature>
<dbReference type="Proteomes" id="UP000030762">
    <property type="component" value="Unassembled WGS sequence"/>
</dbReference>
<dbReference type="SMART" id="SM00119">
    <property type="entry name" value="HECTc"/>
    <property type="match status" value="1"/>
</dbReference>
<keyword evidence="4" id="KW-0808">Transferase</keyword>
<proteinExistence type="predicted"/>
<dbReference type="PROSITE" id="PS51257">
    <property type="entry name" value="PROKAR_LIPOPROTEIN"/>
    <property type="match status" value="1"/>
</dbReference>
<dbReference type="InterPro" id="IPR000569">
    <property type="entry name" value="HECT_dom"/>
</dbReference>
<evidence type="ECO:0000256" key="6">
    <source>
        <dbReference type="ARBA" id="ARBA00022771"/>
    </source>
</evidence>
<evidence type="ECO:0000256" key="3">
    <source>
        <dbReference type="ARBA" id="ARBA00012485"/>
    </source>
</evidence>
<evidence type="ECO:0000259" key="12">
    <source>
        <dbReference type="PROSITE" id="PS50237"/>
    </source>
</evidence>
<comment type="pathway">
    <text evidence="2">Protein modification; protein ubiquitination.</text>
</comment>
<protein>
    <recommendedName>
        <fullName evidence="3">HECT-type E3 ubiquitin transferase</fullName>
        <ecNumber evidence="3">2.3.2.26</ecNumber>
    </recommendedName>
</protein>
<dbReference type="AlphaFoldDB" id="T0Q1W7"/>
<evidence type="ECO:0000256" key="1">
    <source>
        <dbReference type="ARBA" id="ARBA00000885"/>
    </source>
</evidence>
<keyword evidence="5" id="KW-0479">Metal-binding</keyword>
<dbReference type="eggNOG" id="KOG0940">
    <property type="taxonomic scope" value="Eukaryota"/>
</dbReference>
<dbReference type="Gene3D" id="3.30.2410.10">
    <property type="entry name" value="Hect, E3 ligase catalytic domain"/>
    <property type="match status" value="1"/>
</dbReference>
<accession>T0Q1W7</accession>
<evidence type="ECO:0000256" key="9">
    <source>
        <dbReference type="PROSITE-ProRule" id="PRU00104"/>
    </source>
</evidence>
<dbReference type="STRING" id="1156394.T0Q1W7"/>
<keyword evidence="7 9" id="KW-0833">Ubl conjugation pathway</keyword>
<dbReference type="GO" id="GO:0016567">
    <property type="term" value="P:protein ubiquitination"/>
    <property type="evidence" value="ECO:0007669"/>
    <property type="project" value="TreeGrafter"/>
</dbReference>
<dbReference type="GO" id="GO:0005737">
    <property type="term" value="C:cytoplasm"/>
    <property type="evidence" value="ECO:0007669"/>
    <property type="project" value="TreeGrafter"/>
</dbReference>
<evidence type="ECO:0000256" key="10">
    <source>
        <dbReference type="PROSITE-ProRule" id="PRU00322"/>
    </source>
</evidence>
<dbReference type="GO" id="GO:0008270">
    <property type="term" value="F:zinc ion binding"/>
    <property type="evidence" value="ECO:0007669"/>
    <property type="project" value="UniProtKB-KW"/>
</dbReference>
<evidence type="ECO:0000313" key="14">
    <source>
        <dbReference type="Proteomes" id="UP000030762"/>
    </source>
</evidence>
<evidence type="ECO:0000256" key="8">
    <source>
        <dbReference type="ARBA" id="ARBA00022833"/>
    </source>
</evidence>
<dbReference type="InterPro" id="IPR050409">
    <property type="entry name" value="E3_ubiq-protein_ligase"/>
</dbReference>
<dbReference type="OMA" id="ICAFENQ"/>
<evidence type="ECO:0000256" key="2">
    <source>
        <dbReference type="ARBA" id="ARBA00004906"/>
    </source>
</evidence>
<name>T0Q1W7_SAPDV</name>
<dbReference type="OrthoDB" id="8068875at2759"/>
<dbReference type="PROSITE" id="PS50199">
    <property type="entry name" value="ZF_RANBP2_2"/>
    <property type="match status" value="1"/>
</dbReference>
<gene>
    <name evidence="13" type="ORF">SDRG_14817</name>
</gene>
<dbReference type="PANTHER" id="PTHR11254">
    <property type="entry name" value="HECT DOMAIN UBIQUITIN-PROTEIN LIGASE"/>
    <property type="match status" value="1"/>
</dbReference>
<dbReference type="EMBL" id="JH767209">
    <property type="protein sequence ID" value="EQC27375.1"/>
    <property type="molecule type" value="Genomic_DNA"/>
</dbReference>
<dbReference type="GO" id="GO:0061630">
    <property type="term" value="F:ubiquitin protein ligase activity"/>
    <property type="evidence" value="ECO:0007669"/>
    <property type="project" value="UniProtKB-EC"/>
</dbReference>
<comment type="catalytic activity">
    <reaction evidence="1">
        <text>S-ubiquitinyl-[E2 ubiquitin-conjugating enzyme]-L-cysteine + [acceptor protein]-L-lysine = [E2 ubiquitin-conjugating enzyme]-L-cysteine + N(6)-ubiquitinyl-[acceptor protein]-L-lysine.</text>
        <dbReference type="EC" id="2.3.2.26"/>
    </reaction>
</comment>
<dbReference type="InterPro" id="IPR035983">
    <property type="entry name" value="Hect_E3_ubiquitin_ligase"/>
</dbReference>
<dbReference type="SUPFAM" id="SSF56204">
    <property type="entry name" value="Hect, E3 ligase catalytic domain"/>
    <property type="match status" value="1"/>
</dbReference>
<dbReference type="Gene3D" id="3.30.2160.10">
    <property type="entry name" value="Hect, E3 ligase catalytic domain"/>
    <property type="match status" value="1"/>
</dbReference>
<reference evidence="13 14" key="1">
    <citation type="submission" date="2012-04" db="EMBL/GenBank/DDBJ databases">
        <title>The Genome Sequence of Saprolegnia declina VS20.</title>
        <authorList>
            <consortium name="The Broad Institute Genome Sequencing Platform"/>
            <person name="Russ C."/>
            <person name="Nusbaum C."/>
            <person name="Tyler B."/>
            <person name="van West P."/>
            <person name="Dieguez-Uribeondo J."/>
            <person name="de Bruijn I."/>
            <person name="Tripathy S."/>
            <person name="Jiang R."/>
            <person name="Young S.K."/>
            <person name="Zeng Q."/>
            <person name="Gargeya S."/>
            <person name="Fitzgerald M."/>
            <person name="Haas B."/>
            <person name="Abouelleil A."/>
            <person name="Alvarado L."/>
            <person name="Arachchi H.M."/>
            <person name="Berlin A."/>
            <person name="Chapman S.B."/>
            <person name="Goldberg J."/>
            <person name="Griggs A."/>
            <person name="Gujja S."/>
            <person name="Hansen M."/>
            <person name="Howarth C."/>
            <person name="Imamovic A."/>
            <person name="Larimer J."/>
            <person name="McCowen C."/>
            <person name="Montmayeur A."/>
            <person name="Murphy C."/>
            <person name="Neiman D."/>
            <person name="Pearson M."/>
            <person name="Priest M."/>
            <person name="Roberts A."/>
            <person name="Saif S."/>
            <person name="Shea T."/>
            <person name="Sisk P."/>
            <person name="Sykes S."/>
            <person name="Wortman J."/>
            <person name="Nusbaum C."/>
            <person name="Birren B."/>
        </authorList>
    </citation>
    <scope>NUCLEOTIDE SEQUENCE [LARGE SCALE GENOMIC DNA]</scope>
    <source>
        <strain evidence="13 14">VS20</strain>
    </source>
</reference>
<evidence type="ECO:0000256" key="5">
    <source>
        <dbReference type="ARBA" id="ARBA00022723"/>
    </source>
</evidence>
<evidence type="ECO:0000313" key="13">
    <source>
        <dbReference type="EMBL" id="EQC27375.1"/>
    </source>
</evidence>
<dbReference type="EC" id="2.3.2.26" evidence="3"/>
<feature type="domain" description="RanBP2-type" evidence="11">
    <location>
        <begin position="62"/>
        <end position="93"/>
    </location>
</feature>
<evidence type="ECO:0000256" key="4">
    <source>
        <dbReference type="ARBA" id="ARBA00022679"/>
    </source>
</evidence>
<dbReference type="PANTHER" id="PTHR11254:SF440">
    <property type="entry name" value="E3 UBIQUITIN-PROTEIN LIGASE NEDD-4"/>
    <property type="match status" value="1"/>
</dbReference>
<dbReference type="RefSeq" id="XP_008619194.1">
    <property type="nucleotide sequence ID" value="XM_008620972.1"/>
</dbReference>
<evidence type="ECO:0000256" key="7">
    <source>
        <dbReference type="ARBA" id="ARBA00022786"/>
    </source>
</evidence>
<dbReference type="GO" id="GO:0006511">
    <property type="term" value="P:ubiquitin-dependent protein catabolic process"/>
    <property type="evidence" value="ECO:0007669"/>
    <property type="project" value="TreeGrafter"/>
</dbReference>